<proteinExistence type="inferred from homology"/>
<accession>A0ABP6WP91</accession>
<evidence type="ECO:0000256" key="2">
    <source>
        <dbReference type="SAM" id="MobiDB-lite"/>
    </source>
</evidence>
<dbReference type="InterPro" id="IPR003344">
    <property type="entry name" value="Big_1_dom"/>
</dbReference>
<dbReference type="InterPro" id="IPR013783">
    <property type="entry name" value="Ig-like_fold"/>
</dbReference>
<dbReference type="Pfam" id="PF01345">
    <property type="entry name" value="DUF11"/>
    <property type="match status" value="1"/>
</dbReference>
<feature type="signal peptide" evidence="3">
    <location>
        <begin position="1"/>
        <end position="31"/>
    </location>
</feature>
<evidence type="ECO:0000256" key="3">
    <source>
        <dbReference type="SAM" id="SignalP"/>
    </source>
</evidence>
<comment type="similarity">
    <text evidence="1">Belongs to the intimin/invasin family.</text>
</comment>
<dbReference type="Gene3D" id="2.60.40.10">
    <property type="entry name" value="Immunoglobulins"/>
    <property type="match status" value="2"/>
</dbReference>
<gene>
    <name evidence="5" type="ORF">GCM10022197_06320</name>
</gene>
<keyword evidence="3" id="KW-0732">Signal</keyword>
<dbReference type="InterPro" id="IPR001434">
    <property type="entry name" value="OmcB-like_DUF11"/>
</dbReference>
<dbReference type="EMBL" id="BAAAYR010000001">
    <property type="protein sequence ID" value="GAA3553931.1"/>
    <property type="molecule type" value="Genomic_DNA"/>
</dbReference>
<evidence type="ECO:0000259" key="4">
    <source>
        <dbReference type="PROSITE" id="PS51127"/>
    </source>
</evidence>
<comment type="caution">
    <text evidence="5">The sequence shown here is derived from an EMBL/GenBank/DDBJ whole genome shotgun (WGS) entry which is preliminary data.</text>
</comment>
<keyword evidence="6" id="KW-1185">Reference proteome</keyword>
<feature type="compositionally biased region" description="Polar residues" evidence="2">
    <location>
        <begin position="153"/>
        <end position="162"/>
    </location>
</feature>
<dbReference type="PROSITE" id="PS51127">
    <property type="entry name" value="BIG1"/>
    <property type="match status" value="1"/>
</dbReference>
<evidence type="ECO:0000256" key="1">
    <source>
        <dbReference type="ARBA" id="ARBA00010116"/>
    </source>
</evidence>
<dbReference type="Proteomes" id="UP001500767">
    <property type="component" value="Unassembled WGS sequence"/>
</dbReference>
<evidence type="ECO:0000313" key="5">
    <source>
        <dbReference type="EMBL" id="GAA3553931.1"/>
    </source>
</evidence>
<dbReference type="InterPro" id="IPR008964">
    <property type="entry name" value="Invasin/intimin_cell_adhesion"/>
</dbReference>
<dbReference type="SUPFAM" id="SSF49373">
    <property type="entry name" value="Invasin/intimin cell-adhesion fragments"/>
    <property type="match status" value="1"/>
</dbReference>
<protein>
    <recommendedName>
        <fullName evidence="4">Big-1 domain-containing protein</fullName>
    </recommendedName>
</protein>
<feature type="domain" description="Big-1" evidence="4">
    <location>
        <begin position="290"/>
        <end position="385"/>
    </location>
</feature>
<dbReference type="SMART" id="SM00634">
    <property type="entry name" value="BID_1"/>
    <property type="match status" value="1"/>
</dbReference>
<organism evidence="5 6">
    <name type="scientific">Microlunatus spumicola</name>
    <dbReference type="NCBI Taxonomy" id="81499"/>
    <lineage>
        <taxon>Bacteria</taxon>
        <taxon>Bacillati</taxon>
        <taxon>Actinomycetota</taxon>
        <taxon>Actinomycetes</taxon>
        <taxon>Propionibacteriales</taxon>
        <taxon>Propionibacteriaceae</taxon>
        <taxon>Microlunatus</taxon>
    </lineage>
</organism>
<feature type="region of interest" description="Disordered" evidence="2">
    <location>
        <begin position="142"/>
        <end position="162"/>
    </location>
</feature>
<name>A0ABP6WP91_9ACTN</name>
<reference evidence="6" key="1">
    <citation type="journal article" date="2019" name="Int. J. Syst. Evol. Microbiol.">
        <title>The Global Catalogue of Microorganisms (GCM) 10K type strain sequencing project: providing services to taxonomists for standard genome sequencing and annotation.</title>
        <authorList>
            <consortium name="The Broad Institute Genomics Platform"/>
            <consortium name="The Broad Institute Genome Sequencing Center for Infectious Disease"/>
            <person name="Wu L."/>
            <person name="Ma J."/>
        </authorList>
    </citation>
    <scope>NUCLEOTIDE SEQUENCE [LARGE SCALE GENOMIC DNA]</scope>
    <source>
        <strain evidence="6">JCM 16540</strain>
    </source>
</reference>
<feature type="chain" id="PRO_5046812765" description="Big-1 domain-containing protein" evidence="3">
    <location>
        <begin position="32"/>
        <end position="508"/>
    </location>
</feature>
<evidence type="ECO:0000313" key="6">
    <source>
        <dbReference type="Proteomes" id="UP001500767"/>
    </source>
</evidence>
<sequence length="508" mass="49777">MGVGMSRAWGATVAAVAAGLVWAAVPGAAHAAEQTIVPTRDFVPALSDTRATGHYEVVGSGLHIYTQGATSTDKVAEYVAAGVPLAGVDEPSLDYANSGGGVPGFQLVMDWDGNGSADGILVGETLYGNDWWASDKSAQFVKDGAPSHDAGSGSPNHGTLNGWRTSFPQAQVQAFGFSLGSGVKGDGVLNAITFNGDRYTFSATAPDTTGPSVTCDVAAPGPTFAYGDAAQVFAVVADTGSGPTAVTVSAAADTTLVGTKTVAVTGSDVAGNTTTTACPYTVVAGAPASVTVVSGSGQSAPVGTAFAQPVRVKVTDAGGNPVASVPVAFTAPASGATGTFVSGSVTTDDTGVAAVTVTATGSTGTWKGSATVAGAPSASFTLTNTAAPAKRADLKVTLAGPASLAKGQTGTYVLTVKNQGPDAAVDVLSSVALPCGVTVTSTGGGKQVGDLVVWPTFASLASGSSTTYTVTVKATAKGSWKVAGASASLRTPDPVLASNVAVTGLTVR</sequence>